<dbReference type="InterPro" id="IPR010982">
    <property type="entry name" value="Lambda_DNA-bd_dom_sf"/>
</dbReference>
<dbReference type="InterPro" id="IPR027417">
    <property type="entry name" value="P-loop_NTPase"/>
</dbReference>
<accession>A0ABV1N9M7</accession>
<dbReference type="Pfam" id="PF13191">
    <property type="entry name" value="AAA_16"/>
    <property type="match status" value="1"/>
</dbReference>
<reference evidence="4 5" key="1">
    <citation type="submission" date="2024-05" db="EMBL/GenBank/DDBJ databases">
        <title>Halomonas sp. CS7 16S ribosomal RNA gene Genome sequencing and assembly.</title>
        <authorList>
            <person name="Yook S."/>
        </authorList>
    </citation>
    <scope>NUCLEOTIDE SEQUENCE [LARGE SCALE GENOMIC DNA]</scope>
    <source>
        <strain evidence="4 5">CS7</strain>
    </source>
</reference>
<dbReference type="Gene3D" id="1.25.40.10">
    <property type="entry name" value="Tetratricopeptide repeat domain"/>
    <property type="match status" value="1"/>
</dbReference>
<comment type="caution">
    <text evidence="4">The sequence shown here is derived from an EMBL/GenBank/DDBJ whole genome shotgun (WGS) entry which is preliminary data.</text>
</comment>
<proteinExistence type="predicted"/>
<dbReference type="InterPro" id="IPR001387">
    <property type="entry name" value="Cro/C1-type_HTH"/>
</dbReference>
<dbReference type="PANTHER" id="PTHR16305:SF35">
    <property type="entry name" value="TRANSCRIPTIONAL ACTIVATOR DOMAIN"/>
    <property type="match status" value="1"/>
</dbReference>
<evidence type="ECO:0000256" key="1">
    <source>
        <dbReference type="ARBA" id="ARBA00022741"/>
    </source>
</evidence>
<dbReference type="InterPro" id="IPR011990">
    <property type="entry name" value="TPR-like_helical_dom_sf"/>
</dbReference>
<keyword evidence="2" id="KW-0067">ATP-binding</keyword>
<evidence type="ECO:0000313" key="4">
    <source>
        <dbReference type="EMBL" id="MEQ6890449.1"/>
    </source>
</evidence>
<dbReference type="InterPro" id="IPR041664">
    <property type="entry name" value="AAA_16"/>
</dbReference>
<dbReference type="SUPFAM" id="SSF52540">
    <property type="entry name" value="P-loop containing nucleoside triphosphate hydrolases"/>
    <property type="match status" value="1"/>
</dbReference>
<organism evidence="4 5">
    <name type="scientific">Halomonas pelophila</name>
    <dbReference type="NCBI Taxonomy" id="3151122"/>
    <lineage>
        <taxon>Bacteria</taxon>
        <taxon>Pseudomonadati</taxon>
        <taxon>Pseudomonadota</taxon>
        <taxon>Gammaproteobacteria</taxon>
        <taxon>Oceanospirillales</taxon>
        <taxon>Halomonadaceae</taxon>
        <taxon>Halomonas</taxon>
    </lineage>
</organism>
<evidence type="ECO:0000256" key="2">
    <source>
        <dbReference type="ARBA" id="ARBA00022840"/>
    </source>
</evidence>
<keyword evidence="1" id="KW-0547">Nucleotide-binding</keyword>
<gene>
    <name evidence="4" type="ORF">ABE957_17380</name>
</gene>
<dbReference type="EMBL" id="JBEGCI010000022">
    <property type="protein sequence ID" value="MEQ6890449.1"/>
    <property type="molecule type" value="Genomic_DNA"/>
</dbReference>
<dbReference type="PANTHER" id="PTHR16305">
    <property type="entry name" value="TESTICULAR SOLUBLE ADENYLYL CYCLASE"/>
    <property type="match status" value="1"/>
</dbReference>
<feature type="domain" description="Orc1-like AAA ATPase" evidence="3">
    <location>
        <begin position="236"/>
        <end position="418"/>
    </location>
</feature>
<keyword evidence="5" id="KW-1185">Reference proteome</keyword>
<dbReference type="SUPFAM" id="SSF48452">
    <property type="entry name" value="TPR-like"/>
    <property type="match status" value="1"/>
</dbReference>
<protein>
    <submittedName>
        <fullName evidence="4">AAA family ATPase</fullName>
    </submittedName>
</protein>
<dbReference type="RefSeq" id="WP_349759931.1">
    <property type="nucleotide sequence ID" value="NZ_JBEGCI010000022.1"/>
</dbReference>
<sequence length="1082" mass="117866">MTSTTPRAGRVILDPGRLKQHRQRLGLSQEALAQHCIDRHQWVSIASIKRAEGGRPVLLRTARHLAGVFEVEIADLMAPAARPREAPPGGPDEAHRVIRMVVAPAGEGPGAPLAALVAHYGGHLQGEGDAGPLEAIFGVPRSYCSDALRSLQCAMAVSDRAAGRLRIGLRIEPWGAAGDPRAGAAPAWPEGQATGVRVHRDLAVQLTEHFLFEDAGQPFLRCLARHPGGPLPGGALVGRHVELGQLASVLAATCTHGTGHLLYLRGLAGMGRTRLCTAFAELARQRRAEPHAAAVLDFGRRLEDDPLGQWLRSLLGIARDGARFDSRWLDRLEASALPEAQARALRPLLGMTPSTAQAAMAPEARHREIIDALGALIRRRADVCPQVMVIEDLHWAGDDLLSAVAGLVRSTRDAPVAWLLTSRVEQDPWEPRLRPRLADVPLSLIELGPLREEEALALSARFVDVDPADAALYVARAQGNPLFLTQLLRLHPDPALPASVKHLVRGQLGLLAPRELEALRQAAAIGQRFSLTLVGRLLGRPVDDDLDRPVRWRLVRALDADTWQFPHELVRQGIDEGMPEGQRERLHLRLAQHFAPHDPMRQARHLVEARSPLAPQALMRAVEASLAQHRHGEAFPLLRQLAEIEHAPRDEVRCQLLHARACLAQGLLHEACHRFRLAGRAARRDDERIAAGLGLAAILEMLDELDAEELALQRILPAVRAGRDPARLAEAYGLLGRLELAREGRAPGRRCQLRALEAARGSGSRRHWIGAAIGLAEALYAEGRMQDAHRLHAHCVASSRQAARGDLEADSLVRRATTGLYVGETQASLADGARALELGRELKDRWVELRARQALAWTLFATARQGEAAEQVDAALEVARAMGTPRPEALLLESRARVELVAGDHAAARNTLRMAWQLVRRHGLERHVGPWLLGTLALLEASPPARGEALAQGERLLAQGCAGHNHQRFLVTAAEVCLLQGLPLPALSYAQRLEAVSLQAPCAWSQHHARLIRCQAAWLLSPSERVREAARECWEDGGQAGLIMTMPCLALRSRLLPPTSALARGEPGDRFAADTGMIRLRG</sequence>
<evidence type="ECO:0000259" key="3">
    <source>
        <dbReference type="Pfam" id="PF13191"/>
    </source>
</evidence>
<dbReference type="CDD" id="cd00093">
    <property type="entry name" value="HTH_XRE"/>
    <property type="match status" value="1"/>
</dbReference>
<evidence type="ECO:0000313" key="5">
    <source>
        <dbReference type="Proteomes" id="UP001472978"/>
    </source>
</evidence>
<dbReference type="Gene3D" id="1.10.260.40">
    <property type="entry name" value="lambda repressor-like DNA-binding domains"/>
    <property type="match status" value="1"/>
</dbReference>
<dbReference type="Proteomes" id="UP001472978">
    <property type="component" value="Unassembled WGS sequence"/>
</dbReference>
<name>A0ABV1N9M7_9GAMM</name>